<reference evidence="2" key="1">
    <citation type="journal article" date="2014" name="Science">
        <title>Ancient hybridizations among the ancestral genomes of bread wheat.</title>
        <authorList>
            <consortium name="International Wheat Genome Sequencing Consortium,"/>
            <person name="Marcussen T."/>
            <person name="Sandve S.R."/>
            <person name="Heier L."/>
            <person name="Spannagl M."/>
            <person name="Pfeifer M."/>
            <person name="Jakobsen K.S."/>
            <person name="Wulff B.B."/>
            <person name="Steuernagel B."/>
            <person name="Mayer K.F."/>
            <person name="Olsen O.A."/>
        </authorList>
    </citation>
    <scope>NUCLEOTIDE SEQUENCE [LARGE SCALE GENOMIC DNA]</scope>
    <source>
        <strain evidence="2">cv. AL8/78</strain>
    </source>
</reference>
<evidence type="ECO:0000313" key="1">
    <source>
        <dbReference type="EnsemblPlants" id="AET5Gv20633400.7"/>
    </source>
</evidence>
<reference evidence="1" key="3">
    <citation type="journal article" date="2017" name="Nature">
        <title>Genome sequence of the progenitor of the wheat D genome Aegilops tauschii.</title>
        <authorList>
            <person name="Luo M.C."/>
            <person name="Gu Y.Q."/>
            <person name="Puiu D."/>
            <person name="Wang H."/>
            <person name="Twardziok S.O."/>
            <person name="Deal K.R."/>
            <person name="Huo N."/>
            <person name="Zhu T."/>
            <person name="Wang L."/>
            <person name="Wang Y."/>
            <person name="McGuire P.E."/>
            <person name="Liu S."/>
            <person name="Long H."/>
            <person name="Ramasamy R.K."/>
            <person name="Rodriguez J.C."/>
            <person name="Van S.L."/>
            <person name="Yuan L."/>
            <person name="Wang Z."/>
            <person name="Xia Z."/>
            <person name="Xiao L."/>
            <person name="Anderson O.D."/>
            <person name="Ouyang S."/>
            <person name="Liang Y."/>
            <person name="Zimin A.V."/>
            <person name="Pertea G."/>
            <person name="Qi P."/>
            <person name="Bennetzen J.L."/>
            <person name="Dai X."/>
            <person name="Dawson M.W."/>
            <person name="Muller H.G."/>
            <person name="Kugler K."/>
            <person name="Rivarola-Duarte L."/>
            <person name="Spannagl M."/>
            <person name="Mayer K.F.X."/>
            <person name="Lu F.H."/>
            <person name="Bevan M.W."/>
            <person name="Leroy P."/>
            <person name="Li P."/>
            <person name="You F.M."/>
            <person name="Sun Q."/>
            <person name="Liu Z."/>
            <person name="Lyons E."/>
            <person name="Wicker T."/>
            <person name="Salzberg S.L."/>
            <person name="Devos K.M."/>
            <person name="Dvorak J."/>
        </authorList>
    </citation>
    <scope>NUCLEOTIDE SEQUENCE [LARGE SCALE GENOMIC DNA]</scope>
    <source>
        <strain evidence="1">cv. AL8/78</strain>
    </source>
</reference>
<keyword evidence="2" id="KW-1185">Reference proteome</keyword>
<dbReference type="AlphaFoldDB" id="A0A453L567"/>
<name>A0A453L567_AEGTS</name>
<sequence length="87" mass="10134">MQLRWMGMVYKKAPALGLVRRRLLLPPSPCVFSHHQRGRFLGAAPLFPVARWGVVVVVPHLQRRREGQQIQQQSIQFGEEFHLFLMC</sequence>
<proteinExistence type="predicted"/>
<dbReference type="EnsemblPlants" id="AET5Gv20633400.7">
    <property type="protein sequence ID" value="AET5Gv20633400.7"/>
    <property type="gene ID" value="AET5Gv20633400"/>
</dbReference>
<reference evidence="2" key="2">
    <citation type="journal article" date="2017" name="Nat. Plants">
        <title>The Aegilops tauschii genome reveals multiple impacts of transposons.</title>
        <authorList>
            <person name="Zhao G."/>
            <person name="Zou C."/>
            <person name="Li K."/>
            <person name="Wang K."/>
            <person name="Li T."/>
            <person name="Gao L."/>
            <person name="Zhang X."/>
            <person name="Wang H."/>
            <person name="Yang Z."/>
            <person name="Liu X."/>
            <person name="Jiang W."/>
            <person name="Mao L."/>
            <person name="Kong X."/>
            <person name="Jiao Y."/>
            <person name="Jia J."/>
        </authorList>
    </citation>
    <scope>NUCLEOTIDE SEQUENCE [LARGE SCALE GENOMIC DNA]</scope>
    <source>
        <strain evidence="2">cv. AL8/78</strain>
    </source>
</reference>
<protein>
    <submittedName>
        <fullName evidence="1">Uncharacterized protein</fullName>
    </submittedName>
</protein>
<reference evidence="1" key="4">
    <citation type="submission" date="2019-03" db="UniProtKB">
        <authorList>
            <consortium name="EnsemblPlants"/>
        </authorList>
    </citation>
    <scope>IDENTIFICATION</scope>
</reference>
<evidence type="ECO:0000313" key="2">
    <source>
        <dbReference type="Proteomes" id="UP000015105"/>
    </source>
</evidence>
<reference evidence="1" key="5">
    <citation type="journal article" date="2021" name="G3 (Bethesda)">
        <title>Aegilops tauschii genome assembly Aet v5.0 features greater sequence contiguity and improved annotation.</title>
        <authorList>
            <person name="Wang L."/>
            <person name="Zhu T."/>
            <person name="Rodriguez J.C."/>
            <person name="Deal K.R."/>
            <person name="Dubcovsky J."/>
            <person name="McGuire P.E."/>
            <person name="Lux T."/>
            <person name="Spannagl M."/>
            <person name="Mayer K.F.X."/>
            <person name="Baldrich P."/>
            <person name="Meyers B.C."/>
            <person name="Huo N."/>
            <person name="Gu Y.Q."/>
            <person name="Zhou H."/>
            <person name="Devos K.M."/>
            <person name="Bennetzen J.L."/>
            <person name="Unver T."/>
            <person name="Budak H."/>
            <person name="Gulick P.J."/>
            <person name="Galiba G."/>
            <person name="Kalapos B."/>
            <person name="Nelson D.R."/>
            <person name="Li P."/>
            <person name="You F.M."/>
            <person name="Luo M.C."/>
            <person name="Dvorak J."/>
        </authorList>
    </citation>
    <scope>NUCLEOTIDE SEQUENCE [LARGE SCALE GENOMIC DNA]</scope>
    <source>
        <strain evidence="1">cv. AL8/78</strain>
    </source>
</reference>
<dbReference type="Gramene" id="AET5Gv20633400.7">
    <property type="protein sequence ID" value="AET5Gv20633400.7"/>
    <property type="gene ID" value="AET5Gv20633400"/>
</dbReference>
<accession>A0A453L567</accession>
<dbReference type="Proteomes" id="UP000015105">
    <property type="component" value="Chromosome 5D"/>
</dbReference>
<organism evidence="1 2">
    <name type="scientific">Aegilops tauschii subsp. strangulata</name>
    <name type="common">Goatgrass</name>
    <dbReference type="NCBI Taxonomy" id="200361"/>
    <lineage>
        <taxon>Eukaryota</taxon>
        <taxon>Viridiplantae</taxon>
        <taxon>Streptophyta</taxon>
        <taxon>Embryophyta</taxon>
        <taxon>Tracheophyta</taxon>
        <taxon>Spermatophyta</taxon>
        <taxon>Magnoliopsida</taxon>
        <taxon>Liliopsida</taxon>
        <taxon>Poales</taxon>
        <taxon>Poaceae</taxon>
        <taxon>BOP clade</taxon>
        <taxon>Pooideae</taxon>
        <taxon>Triticodae</taxon>
        <taxon>Triticeae</taxon>
        <taxon>Triticinae</taxon>
        <taxon>Aegilops</taxon>
    </lineage>
</organism>